<dbReference type="PIRSF" id="PIRSF018968">
    <property type="entry name" value="ABC_permease_BceB"/>
    <property type="match status" value="1"/>
</dbReference>
<dbReference type="InterPro" id="IPR003838">
    <property type="entry name" value="ABC3_permease_C"/>
</dbReference>
<feature type="transmembrane region" description="Helical" evidence="6">
    <location>
        <begin position="626"/>
        <end position="647"/>
    </location>
</feature>
<dbReference type="RefSeq" id="WP_006861113.1">
    <property type="nucleotide sequence ID" value="NZ_ACCL02000005.1"/>
</dbReference>
<feature type="transmembrane region" description="Helical" evidence="6">
    <location>
        <begin position="531"/>
        <end position="558"/>
    </location>
</feature>
<feature type="domain" description="ABC3 transporter permease C-terminal" evidence="7">
    <location>
        <begin position="61"/>
        <end position="179"/>
    </location>
</feature>
<evidence type="ECO:0000256" key="1">
    <source>
        <dbReference type="ARBA" id="ARBA00004651"/>
    </source>
</evidence>
<reference evidence="8" key="1">
    <citation type="submission" date="2009-07" db="EMBL/GenBank/DDBJ databases">
        <authorList>
            <person name="Weinstock G."/>
            <person name="Sodergren E."/>
            <person name="Clifton S."/>
            <person name="Fulton L."/>
            <person name="Fulton B."/>
            <person name="Courtney L."/>
            <person name="Fronick C."/>
            <person name="Harrison M."/>
            <person name="Strong C."/>
            <person name="Farmer C."/>
            <person name="Delahaunty K."/>
            <person name="Markovic C."/>
            <person name="Hall O."/>
            <person name="Minx P."/>
            <person name="Tomlinson C."/>
            <person name="Mitreva M."/>
            <person name="Nelson J."/>
            <person name="Hou S."/>
            <person name="Wollam A."/>
            <person name="Pepin K.H."/>
            <person name="Johnson M."/>
            <person name="Bhonagiri V."/>
            <person name="Nash W.E."/>
            <person name="Warren W."/>
            <person name="Chinwalla A."/>
            <person name="Mardis E.R."/>
            <person name="Wilson R.K."/>
        </authorList>
    </citation>
    <scope>NUCLEOTIDE SEQUENCE [LARGE SCALE GENOMIC DNA]</scope>
    <source>
        <strain evidence="8">DSM 14469</strain>
    </source>
</reference>
<feature type="transmembrane region" description="Helical" evidence="6">
    <location>
        <begin position="592"/>
        <end position="614"/>
    </location>
</feature>
<dbReference type="GO" id="GO:0055085">
    <property type="term" value="P:transmembrane transport"/>
    <property type="evidence" value="ECO:0007669"/>
    <property type="project" value="UniProtKB-UniRule"/>
</dbReference>
<keyword evidence="9" id="KW-1185">Reference proteome</keyword>
<keyword evidence="3 6" id="KW-0812">Transmembrane</keyword>
<dbReference type="STRING" id="168384.SAMN05660368_00136"/>
<gene>
    <name evidence="8" type="ORF">BRYFOR_06318</name>
</gene>
<accession>C6LCH1</accession>
<keyword evidence="4 6" id="KW-1133">Transmembrane helix</keyword>
<dbReference type="InterPro" id="IPR027022">
    <property type="entry name" value="ABC_permease_BceB-typ"/>
</dbReference>
<comment type="caution">
    <text evidence="8">The sequence shown here is derived from an EMBL/GenBank/DDBJ whole genome shotgun (WGS) entry which is preliminary data.</text>
</comment>
<evidence type="ECO:0000313" key="9">
    <source>
        <dbReference type="Proteomes" id="UP000005561"/>
    </source>
</evidence>
<evidence type="ECO:0000256" key="4">
    <source>
        <dbReference type="ARBA" id="ARBA00022989"/>
    </source>
</evidence>
<dbReference type="OrthoDB" id="9781780at2"/>
<comment type="similarity">
    <text evidence="6">Belongs to the ABC-4 integral membrane protein family.</text>
</comment>
<name>C6LCH1_9FIRM</name>
<dbReference type="Pfam" id="PF02687">
    <property type="entry name" value="FtsX"/>
    <property type="match status" value="2"/>
</dbReference>
<dbReference type="GO" id="GO:0005886">
    <property type="term" value="C:plasma membrane"/>
    <property type="evidence" value="ECO:0007669"/>
    <property type="project" value="UniProtKB-SubCell"/>
</dbReference>
<protein>
    <submittedName>
        <fullName evidence="8">Efflux ABC transporter, permease protein</fullName>
    </submittedName>
</protein>
<dbReference type="InterPro" id="IPR052536">
    <property type="entry name" value="ABC-4_Integral_Memb_Prot"/>
</dbReference>
<feature type="domain" description="ABC3 transporter permease C-terminal" evidence="7">
    <location>
        <begin position="545"/>
        <end position="650"/>
    </location>
</feature>
<feature type="transmembrane region" description="Helical" evidence="6">
    <location>
        <begin position="151"/>
        <end position="172"/>
    </location>
</feature>
<dbReference type="AlphaFoldDB" id="C6LCH1"/>
<sequence>MRRGLFRTMAWTNIRNNRRFYVPFLLTIILTAAMFYNMCSVSRNPAFTEEAAIAMVLEFGVYIIGIFAVIFIFYTNSFLTKRRKRELGLYHILGLEKRHISSIMAWETLYLAFAGIAGGIVAGLLLDRLMFLIILKVFHYPVAIEYRIDSFAVRTTLLVFAAIFLLIMLYNIHSIRKASAIELLKSGNTGEREPKTRWLIAVIGLVCMVSGYYIAITTDNILDALTKLFVAVLLVMAGTYCLFLAGSVALLKMLKKRKSYYYRTNHFVAVSGMIYRMKQNAVGLANICILSTGVLLVISTTVSLYAGMEEIVIAQHPTELAVTYSDSSPEQNQALEEMIEETASELGITLKNYAAYQSLSITFVQRENELLADSSVEDRSAVSYDDLAAVTMISAETYERMTGERLQLSGNEVAICHEKGTLADTFQMMGETYTVSEHLESFPVSNEMAQIVKGWFNIVVSSDEKLSEIDRLQKEVFSYPSSLKYEVQFDTEGGQETADTLYNTLLQKMEETEGMPLYLVGNRYEFRAQNYVMYGSILFLGCYLGALFLMATVLIIYYKQIIEGYEDRERYAIMRKVGMDRREIKQSIKSQILIMFFLPLGTALIHCLVAFPLMRQILQAFYMNNTPLFAGVTAVVAGIFSICYILVYRITARSYYHIVS</sequence>
<evidence type="ECO:0000313" key="8">
    <source>
        <dbReference type="EMBL" id="EET61635.1"/>
    </source>
</evidence>
<keyword evidence="5 6" id="KW-0472">Membrane</keyword>
<dbReference type="PANTHER" id="PTHR46795:SF3">
    <property type="entry name" value="ABC TRANSPORTER PERMEASE"/>
    <property type="match status" value="1"/>
</dbReference>
<feature type="transmembrane region" description="Helical" evidence="6">
    <location>
        <begin position="20"/>
        <end position="39"/>
    </location>
</feature>
<evidence type="ECO:0000256" key="3">
    <source>
        <dbReference type="ARBA" id="ARBA00022692"/>
    </source>
</evidence>
<dbReference type="EMBL" id="ACCL02000005">
    <property type="protein sequence ID" value="EET61635.1"/>
    <property type="molecule type" value="Genomic_DNA"/>
</dbReference>
<keyword evidence="2 6" id="KW-1003">Cell membrane</keyword>
<keyword evidence="6" id="KW-0813">Transport</keyword>
<evidence type="ECO:0000259" key="7">
    <source>
        <dbReference type="Pfam" id="PF02687"/>
    </source>
</evidence>
<evidence type="ECO:0000256" key="6">
    <source>
        <dbReference type="PIRNR" id="PIRNR018968"/>
    </source>
</evidence>
<organism evidence="8 9">
    <name type="scientific">Marvinbryantia formatexigens DSM 14469</name>
    <dbReference type="NCBI Taxonomy" id="478749"/>
    <lineage>
        <taxon>Bacteria</taxon>
        <taxon>Bacillati</taxon>
        <taxon>Bacillota</taxon>
        <taxon>Clostridia</taxon>
        <taxon>Lachnospirales</taxon>
        <taxon>Lachnospiraceae</taxon>
        <taxon>Marvinbryantia</taxon>
    </lineage>
</organism>
<evidence type="ECO:0000256" key="2">
    <source>
        <dbReference type="ARBA" id="ARBA00022475"/>
    </source>
</evidence>
<feature type="transmembrane region" description="Helical" evidence="6">
    <location>
        <begin position="198"/>
        <end position="216"/>
    </location>
</feature>
<proteinExistence type="inferred from homology"/>
<feature type="transmembrane region" description="Helical" evidence="6">
    <location>
        <begin position="51"/>
        <end position="75"/>
    </location>
</feature>
<dbReference type="Proteomes" id="UP000005561">
    <property type="component" value="Unassembled WGS sequence"/>
</dbReference>
<feature type="transmembrane region" description="Helical" evidence="6">
    <location>
        <begin position="228"/>
        <end position="251"/>
    </location>
</feature>
<dbReference type="PANTHER" id="PTHR46795">
    <property type="entry name" value="ABC TRANSPORTER PERMEASE-RELATED-RELATED"/>
    <property type="match status" value="1"/>
</dbReference>
<feature type="transmembrane region" description="Helical" evidence="6">
    <location>
        <begin position="281"/>
        <end position="306"/>
    </location>
</feature>
<evidence type="ECO:0000256" key="5">
    <source>
        <dbReference type="ARBA" id="ARBA00023136"/>
    </source>
</evidence>
<feature type="transmembrane region" description="Helical" evidence="6">
    <location>
        <begin position="108"/>
        <end position="131"/>
    </location>
</feature>
<dbReference type="eggNOG" id="COG0577">
    <property type="taxonomic scope" value="Bacteria"/>
</dbReference>
<comment type="subcellular location">
    <subcellularLocation>
        <location evidence="1 6">Cell membrane</location>
        <topology evidence="1 6">Multi-pass membrane protein</topology>
    </subcellularLocation>
</comment>